<dbReference type="EMBL" id="BAAAJK010000007">
    <property type="protein sequence ID" value="GAA1387806.1"/>
    <property type="molecule type" value="Genomic_DNA"/>
</dbReference>
<accession>A0ABN1XTE9</accession>
<dbReference type="InterPro" id="IPR016040">
    <property type="entry name" value="NAD(P)-bd_dom"/>
</dbReference>
<dbReference type="RefSeq" id="WP_344021550.1">
    <property type="nucleotide sequence ID" value="NZ_BAAAJK010000007.1"/>
</dbReference>
<organism evidence="2 3">
    <name type="scientific">Pseudonocardia kongjuensis</name>
    <dbReference type="NCBI Taxonomy" id="102227"/>
    <lineage>
        <taxon>Bacteria</taxon>
        <taxon>Bacillati</taxon>
        <taxon>Actinomycetota</taxon>
        <taxon>Actinomycetes</taxon>
        <taxon>Pseudonocardiales</taxon>
        <taxon>Pseudonocardiaceae</taxon>
        <taxon>Pseudonocardia</taxon>
    </lineage>
</organism>
<feature type="domain" description="NAD(P)-binding" evidence="1">
    <location>
        <begin position="6"/>
        <end position="196"/>
    </location>
</feature>
<protein>
    <submittedName>
        <fullName evidence="2">NAD(P)H-binding protein</fullName>
    </submittedName>
</protein>
<sequence>MITVLGATGNVGSQVVRELRAAGVAVRAVGRDADRLAAAAAAGAEPCTGDITDTGFLLRAFDGAAAAFTLQPLDLSEPDHAAHQRRVGEAVVAALRGARIGRVVALSSLGAEIPGGPNLSGTGFLGGLYEQEQRLATLDARVTRIRPGLFLESFRPAFDTIRAHGGHADSIDPDRALPMVATRDVGRAAAAALLDPAGPAVVEVPGPADRTVPEVVAALGPALGVPGAGYARLPDAELTAVLLDAGLPPDVARLQVAMNRAFNDGRVRAHAPRGDAGGLLTVEAWVAEAVA</sequence>
<dbReference type="Pfam" id="PF13460">
    <property type="entry name" value="NAD_binding_10"/>
    <property type="match status" value="1"/>
</dbReference>
<dbReference type="PANTHER" id="PTHR43162">
    <property type="match status" value="1"/>
</dbReference>
<reference evidence="2 3" key="1">
    <citation type="journal article" date="2019" name="Int. J. Syst. Evol. Microbiol.">
        <title>The Global Catalogue of Microorganisms (GCM) 10K type strain sequencing project: providing services to taxonomists for standard genome sequencing and annotation.</title>
        <authorList>
            <consortium name="The Broad Institute Genomics Platform"/>
            <consortium name="The Broad Institute Genome Sequencing Center for Infectious Disease"/>
            <person name="Wu L."/>
            <person name="Ma J."/>
        </authorList>
    </citation>
    <scope>NUCLEOTIDE SEQUENCE [LARGE SCALE GENOMIC DNA]</scope>
    <source>
        <strain evidence="2 3">JCM 11896</strain>
    </source>
</reference>
<evidence type="ECO:0000313" key="2">
    <source>
        <dbReference type="EMBL" id="GAA1387806.1"/>
    </source>
</evidence>
<dbReference type="InterPro" id="IPR051604">
    <property type="entry name" value="Ergot_Alk_Oxidoreductase"/>
</dbReference>
<dbReference type="PANTHER" id="PTHR43162:SF1">
    <property type="entry name" value="PRESTALK A DIFFERENTIATION PROTEIN A"/>
    <property type="match status" value="1"/>
</dbReference>
<dbReference type="Gene3D" id="3.90.25.10">
    <property type="entry name" value="UDP-galactose 4-epimerase, domain 1"/>
    <property type="match status" value="1"/>
</dbReference>
<name>A0ABN1XTE9_9PSEU</name>
<keyword evidence="3" id="KW-1185">Reference proteome</keyword>
<comment type="caution">
    <text evidence="2">The sequence shown here is derived from an EMBL/GenBank/DDBJ whole genome shotgun (WGS) entry which is preliminary data.</text>
</comment>
<gene>
    <name evidence="2" type="ORF">GCM10009613_24160</name>
</gene>
<evidence type="ECO:0000313" key="3">
    <source>
        <dbReference type="Proteomes" id="UP001501414"/>
    </source>
</evidence>
<dbReference type="Proteomes" id="UP001501414">
    <property type="component" value="Unassembled WGS sequence"/>
</dbReference>
<evidence type="ECO:0000259" key="1">
    <source>
        <dbReference type="Pfam" id="PF13460"/>
    </source>
</evidence>
<dbReference type="InterPro" id="IPR036291">
    <property type="entry name" value="NAD(P)-bd_dom_sf"/>
</dbReference>
<dbReference type="Gene3D" id="3.40.50.720">
    <property type="entry name" value="NAD(P)-binding Rossmann-like Domain"/>
    <property type="match status" value="1"/>
</dbReference>
<dbReference type="SUPFAM" id="SSF51735">
    <property type="entry name" value="NAD(P)-binding Rossmann-fold domains"/>
    <property type="match status" value="1"/>
</dbReference>
<proteinExistence type="predicted"/>